<proteinExistence type="predicted"/>
<sequence>MREIQIQNKNFTTVIVSVSFGVGFWVGPIGFVPLIVLPYTQYRNKKKTDAIREEWEKEYCTNSSEAPIENSK</sequence>
<evidence type="ECO:0008006" key="4">
    <source>
        <dbReference type="Google" id="ProtNLM"/>
    </source>
</evidence>
<evidence type="ECO:0000313" key="2">
    <source>
        <dbReference type="EMBL" id="EKO15560.1"/>
    </source>
</evidence>
<keyword evidence="1" id="KW-0472">Membrane</keyword>
<dbReference type="EMBL" id="AHMY02000041">
    <property type="protein sequence ID" value="EKO15560.1"/>
    <property type="molecule type" value="Genomic_DNA"/>
</dbReference>
<reference evidence="2 3" key="1">
    <citation type="submission" date="2012-10" db="EMBL/GenBank/DDBJ databases">
        <authorList>
            <person name="Harkins D.M."/>
            <person name="Durkin A.S."/>
            <person name="Brinkac L.M."/>
            <person name="Selengut J.D."/>
            <person name="Sanka R."/>
            <person name="DePew J."/>
            <person name="Purushe J."/>
            <person name="Peacock S.J."/>
            <person name="Thaipadungpanit J."/>
            <person name="Wuthiekanun V.W."/>
            <person name="Day N.P."/>
            <person name="Vinetz J.M."/>
            <person name="Sutton G.G."/>
            <person name="Nelson W.C."/>
            <person name="Fouts D.E."/>
        </authorList>
    </citation>
    <scope>NUCLEOTIDE SEQUENCE [LARGE SCALE GENOMIC DNA]</scope>
    <source>
        <strain evidence="2 3">H1</strain>
    </source>
</reference>
<organism evidence="2 3">
    <name type="scientific">Leptospira kirschneri str. H1</name>
    <dbReference type="NCBI Taxonomy" id="1049966"/>
    <lineage>
        <taxon>Bacteria</taxon>
        <taxon>Pseudomonadati</taxon>
        <taxon>Spirochaetota</taxon>
        <taxon>Spirochaetia</taxon>
        <taxon>Leptospirales</taxon>
        <taxon>Leptospiraceae</taxon>
        <taxon>Leptospira</taxon>
    </lineage>
</organism>
<keyword evidence="1" id="KW-1133">Transmembrane helix</keyword>
<evidence type="ECO:0000256" key="1">
    <source>
        <dbReference type="SAM" id="Phobius"/>
    </source>
</evidence>
<keyword evidence="1" id="KW-0812">Transmembrane</keyword>
<name>A0A0E2BEE5_9LEPT</name>
<dbReference type="Proteomes" id="UP000006253">
    <property type="component" value="Unassembled WGS sequence"/>
</dbReference>
<evidence type="ECO:0000313" key="3">
    <source>
        <dbReference type="Proteomes" id="UP000006253"/>
    </source>
</evidence>
<dbReference type="AlphaFoldDB" id="A0A0E2BEE5"/>
<accession>A0A0E2BEE5</accession>
<protein>
    <recommendedName>
        <fullName evidence="4">Transmembrane protein</fullName>
    </recommendedName>
</protein>
<comment type="caution">
    <text evidence="2">The sequence shown here is derived from an EMBL/GenBank/DDBJ whole genome shotgun (WGS) entry which is preliminary data.</text>
</comment>
<gene>
    <name evidence="2" type="ORF">LEP1GSC081_4246</name>
</gene>
<feature type="transmembrane region" description="Helical" evidence="1">
    <location>
        <begin position="12"/>
        <end position="37"/>
    </location>
</feature>
<dbReference type="RefSeq" id="WP_004765574.1">
    <property type="nucleotide sequence ID" value="NZ_AHMY02000041.1"/>
</dbReference>